<reference evidence="4" key="2">
    <citation type="submission" date="2021-03" db="UniProtKB">
        <authorList>
            <consortium name="EnsemblPlants"/>
        </authorList>
    </citation>
    <scope>IDENTIFICATION</scope>
</reference>
<dbReference type="OrthoDB" id="5322100at2759"/>
<feature type="domain" description="PLAT" evidence="3">
    <location>
        <begin position="31"/>
        <end position="161"/>
    </location>
</feature>
<proteinExistence type="predicted"/>
<evidence type="ECO:0000313" key="4">
    <source>
        <dbReference type="EnsemblPlants" id="AUR62006306-RA:cds"/>
    </source>
</evidence>
<dbReference type="PROSITE" id="PS50095">
    <property type="entry name" value="PLAT"/>
    <property type="match status" value="1"/>
</dbReference>
<dbReference type="SUPFAM" id="SSF49723">
    <property type="entry name" value="Lipase/lipooxygenase domain (PLAT/LH2 domain)"/>
    <property type="match status" value="1"/>
</dbReference>
<keyword evidence="2" id="KW-0732">Signal</keyword>
<gene>
    <name evidence="4" type="primary">LOC110730526</name>
</gene>
<reference evidence="4" key="1">
    <citation type="journal article" date="2017" name="Nature">
        <title>The genome of Chenopodium quinoa.</title>
        <authorList>
            <person name="Jarvis D.E."/>
            <person name="Ho Y.S."/>
            <person name="Lightfoot D.J."/>
            <person name="Schmoeckel S.M."/>
            <person name="Li B."/>
            <person name="Borm T.J.A."/>
            <person name="Ohyanagi H."/>
            <person name="Mineta K."/>
            <person name="Michell C.T."/>
            <person name="Saber N."/>
            <person name="Kharbatia N.M."/>
            <person name="Rupper R.R."/>
            <person name="Sharp A.R."/>
            <person name="Dally N."/>
            <person name="Boughton B.A."/>
            <person name="Woo Y.H."/>
            <person name="Gao G."/>
            <person name="Schijlen E.G.W.M."/>
            <person name="Guo X."/>
            <person name="Momin A.A."/>
            <person name="Negrao S."/>
            <person name="Al-Babili S."/>
            <person name="Gehring C."/>
            <person name="Roessner U."/>
            <person name="Jung C."/>
            <person name="Murphy K."/>
            <person name="Arold S.T."/>
            <person name="Gojobori T."/>
            <person name="van der Linden C.G."/>
            <person name="van Loo E.N."/>
            <person name="Jellen E.N."/>
            <person name="Maughan P.J."/>
            <person name="Tester M."/>
        </authorList>
    </citation>
    <scope>NUCLEOTIDE SEQUENCE [LARGE SCALE GENOMIC DNA]</scope>
    <source>
        <strain evidence="4">cv. PI 614886</strain>
    </source>
</reference>
<dbReference type="Gene3D" id="2.60.60.20">
    <property type="entry name" value="PLAT/LH2 domain"/>
    <property type="match status" value="1"/>
</dbReference>
<dbReference type="GeneID" id="110730526"/>
<dbReference type="InterPro" id="IPR036392">
    <property type="entry name" value="PLAT/LH2_dom_sf"/>
</dbReference>
<feature type="signal peptide" evidence="2">
    <location>
        <begin position="1"/>
        <end position="26"/>
    </location>
</feature>
<dbReference type="RefSeq" id="XP_021766022.1">
    <property type="nucleotide sequence ID" value="XM_021910330.1"/>
</dbReference>
<dbReference type="OMA" id="MATSKIN"/>
<dbReference type="InterPro" id="IPR010417">
    <property type="entry name" value="Embryo-specific_ATS3"/>
</dbReference>
<dbReference type="Proteomes" id="UP000596660">
    <property type="component" value="Unplaced"/>
</dbReference>
<evidence type="ECO:0000313" key="5">
    <source>
        <dbReference type="Proteomes" id="UP000596660"/>
    </source>
</evidence>
<evidence type="ECO:0000256" key="1">
    <source>
        <dbReference type="PROSITE-ProRule" id="PRU00152"/>
    </source>
</evidence>
<dbReference type="Gramene" id="AUR62006306-RA">
    <property type="protein sequence ID" value="AUR62006306-RA:cds"/>
    <property type="gene ID" value="AUR62006306"/>
</dbReference>
<name>A0A803L367_CHEQI</name>
<dbReference type="Pfam" id="PF06232">
    <property type="entry name" value="ATS3"/>
    <property type="match status" value="1"/>
</dbReference>
<dbReference type="AlphaFoldDB" id="A0A803L367"/>
<comment type="caution">
    <text evidence="1">Lacks conserved residue(s) required for the propagation of feature annotation.</text>
</comment>
<protein>
    <recommendedName>
        <fullName evidence="3">PLAT domain-containing protein</fullName>
    </recommendedName>
</protein>
<dbReference type="SMR" id="A0A803L367"/>
<accession>A0A803L367</accession>
<feature type="chain" id="PRO_5031167049" description="PLAT domain-containing protein" evidence="2">
    <location>
        <begin position="27"/>
        <end position="190"/>
    </location>
</feature>
<dbReference type="EnsemblPlants" id="AUR62006306-RA">
    <property type="protein sequence ID" value="AUR62006306-RA:cds"/>
    <property type="gene ID" value="AUR62006306"/>
</dbReference>
<dbReference type="PANTHER" id="PTHR31718:SF0">
    <property type="entry name" value="PLAT DOMAIN-CONTAINING PROTEIN 2"/>
    <property type="match status" value="1"/>
</dbReference>
<dbReference type="PANTHER" id="PTHR31718">
    <property type="entry name" value="PLAT DOMAIN-CONTAINING PROTEIN"/>
    <property type="match status" value="1"/>
</dbReference>
<evidence type="ECO:0000256" key="2">
    <source>
        <dbReference type="SAM" id="SignalP"/>
    </source>
</evidence>
<dbReference type="InterPro" id="IPR001024">
    <property type="entry name" value="PLAT/LH2_dom"/>
</dbReference>
<evidence type="ECO:0000259" key="3">
    <source>
        <dbReference type="PROSITE" id="PS50095"/>
    </source>
</evidence>
<dbReference type="KEGG" id="cqi:110730526"/>
<organism evidence="4 5">
    <name type="scientific">Chenopodium quinoa</name>
    <name type="common">Quinoa</name>
    <dbReference type="NCBI Taxonomy" id="63459"/>
    <lineage>
        <taxon>Eukaryota</taxon>
        <taxon>Viridiplantae</taxon>
        <taxon>Streptophyta</taxon>
        <taxon>Embryophyta</taxon>
        <taxon>Tracheophyta</taxon>
        <taxon>Spermatophyta</taxon>
        <taxon>Magnoliopsida</taxon>
        <taxon>eudicotyledons</taxon>
        <taxon>Gunneridae</taxon>
        <taxon>Pentapetalae</taxon>
        <taxon>Caryophyllales</taxon>
        <taxon>Chenopodiaceae</taxon>
        <taxon>Chenopodioideae</taxon>
        <taxon>Atripliceae</taxon>
        <taxon>Chenopodium</taxon>
    </lineage>
</organism>
<keyword evidence="5" id="KW-1185">Reference proteome</keyword>
<sequence>MAAKHILSSSLILLSLFIFGLSSVTADDYDCVYTVYVRTSKAIRGGTDANISAIFYDDTGSGILIKNLEAWGGLMGQDHDYFERGNLDIFSGRGPCLSGPICSMVLTSDGSVGHHGTADWYCNYVEVTTTGPHAQCAQQLFTVEQWLSPPDQLSAVIDNCKNTHGLKRRRPTNALLPVETLLAASSSSIY</sequence>